<keyword evidence="5" id="KW-0808">Transferase</keyword>
<dbReference type="STRING" id="1123062.SAMN02745775_12026"/>
<evidence type="ECO:0000256" key="3">
    <source>
        <dbReference type="ARBA" id="ARBA00009406"/>
    </source>
</evidence>
<dbReference type="Gene3D" id="3.40.190.10">
    <property type="entry name" value="Periplasmic binding protein-like II"/>
    <property type="match status" value="2"/>
</dbReference>
<protein>
    <recommendedName>
        <fullName evidence="10">Thiamine pyrimidine synthase</fullName>
    </recommendedName>
</protein>
<evidence type="ECO:0000256" key="9">
    <source>
        <dbReference type="ARBA" id="ARBA00023004"/>
    </source>
</evidence>
<reference evidence="14 15" key="1">
    <citation type="submission" date="2016-10" db="EMBL/GenBank/DDBJ databases">
        <authorList>
            <person name="de Groot N.N."/>
        </authorList>
    </citation>
    <scope>NUCLEOTIDE SEQUENCE [LARGE SCALE GENOMIC DNA]</scope>
    <source>
        <strain evidence="14 15">DSM 19981</strain>
    </source>
</reference>
<gene>
    <name evidence="14" type="ORF">SAMN02745775_12026</name>
</gene>
<evidence type="ECO:0000256" key="2">
    <source>
        <dbReference type="ARBA" id="ARBA00004948"/>
    </source>
</evidence>
<evidence type="ECO:0000256" key="8">
    <source>
        <dbReference type="ARBA" id="ARBA00022977"/>
    </source>
</evidence>
<feature type="chain" id="PRO_5011750738" description="Thiamine pyrimidine synthase" evidence="12">
    <location>
        <begin position="24"/>
        <end position="344"/>
    </location>
</feature>
<keyword evidence="15" id="KW-1185">Reference proteome</keyword>
<evidence type="ECO:0000313" key="15">
    <source>
        <dbReference type="Proteomes" id="UP000199473"/>
    </source>
</evidence>
<dbReference type="InterPro" id="IPR015168">
    <property type="entry name" value="SsuA/THI5"/>
</dbReference>
<dbReference type="Pfam" id="PF09084">
    <property type="entry name" value="NMT1"/>
    <property type="match status" value="1"/>
</dbReference>
<evidence type="ECO:0000259" key="13">
    <source>
        <dbReference type="Pfam" id="PF09084"/>
    </source>
</evidence>
<dbReference type="InterPro" id="IPR006311">
    <property type="entry name" value="TAT_signal"/>
</dbReference>
<evidence type="ECO:0000256" key="5">
    <source>
        <dbReference type="ARBA" id="ARBA00022679"/>
    </source>
</evidence>
<dbReference type="AlphaFoldDB" id="A0A1I4EXG6"/>
<dbReference type="RefSeq" id="WP_175534216.1">
    <property type="nucleotide sequence ID" value="NZ_FOSQ01000020.1"/>
</dbReference>
<organism evidence="14 15">
    <name type="scientific">Falsiroseomonas stagni DSM 19981</name>
    <dbReference type="NCBI Taxonomy" id="1123062"/>
    <lineage>
        <taxon>Bacteria</taxon>
        <taxon>Pseudomonadati</taxon>
        <taxon>Pseudomonadota</taxon>
        <taxon>Alphaproteobacteria</taxon>
        <taxon>Acetobacterales</taxon>
        <taxon>Roseomonadaceae</taxon>
        <taxon>Falsiroseomonas</taxon>
    </lineage>
</organism>
<accession>A0A1I4EXG6</accession>
<comment type="function">
    <text evidence="1">Responsible for the formation of the pyrimidine heterocycle in the thiamine biosynthesis pathway. Catalyzes the formation of hydroxymethylpyrimidine phosphate (HMP-P) from histidine and pyridoxal phosphate (PLP). The protein uses PLP and the active site histidine to form HMP-P, generating an inactive enzyme. The enzyme can only undergo a single turnover, which suggests it is a suicide enzyme.</text>
</comment>
<evidence type="ECO:0000256" key="11">
    <source>
        <dbReference type="ARBA" id="ARBA00048179"/>
    </source>
</evidence>
<dbReference type="EMBL" id="FOSQ01000020">
    <property type="protein sequence ID" value="SFL10398.1"/>
    <property type="molecule type" value="Genomic_DNA"/>
</dbReference>
<dbReference type="Proteomes" id="UP000199473">
    <property type="component" value="Unassembled WGS sequence"/>
</dbReference>
<dbReference type="PANTHER" id="PTHR31528:SF1">
    <property type="entry name" value="4-AMINO-5-HYDROXYMETHYL-2-METHYLPYRIMIDINE PHOSPHATE SYNTHASE THI11-RELATED"/>
    <property type="match status" value="1"/>
</dbReference>
<evidence type="ECO:0000313" key="14">
    <source>
        <dbReference type="EMBL" id="SFL10398.1"/>
    </source>
</evidence>
<name>A0A1I4EXG6_9PROT</name>
<proteinExistence type="inferred from homology"/>
<keyword evidence="8" id="KW-0784">Thiamine biosynthesis</keyword>
<feature type="signal peptide" evidence="12">
    <location>
        <begin position="1"/>
        <end position="23"/>
    </location>
</feature>
<keyword evidence="9" id="KW-0408">Iron</keyword>
<dbReference type="GO" id="GO:0016740">
    <property type="term" value="F:transferase activity"/>
    <property type="evidence" value="ECO:0007669"/>
    <property type="project" value="UniProtKB-KW"/>
</dbReference>
<sequence length="344" mass="38330">MPFTRRALLAAAPLATLAAPASAQALTPLRFTLDWRFQGVHSWYYLARDRGWFREAGLDVTIDQGDGSANTITRIMSNAYEAGFGDMNAIIQQAANRPGEAPVMVYQIYNKAPFALLVKNSSGIRTIQDLQGRRIGGSAGSPALRLIPIFARLNNLDMARNEVMNIAPAMQEPMLLRDQFDIGAVFTVTAYINLLALGQNPDRDYRFFLFADHGIDIYSNGVMASQRMIRDRPQQVRGMVHAINRAMLETVRNPAVGVQAMQRVDPTFNQEMERQRIDFAWRTIIATEEAARVGAGDLDDARLGRAIAQVVEVFELPRTPRPDEVFNRTFLPPAADRVVVPVRA</sequence>
<evidence type="ECO:0000256" key="6">
    <source>
        <dbReference type="ARBA" id="ARBA00022723"/>
    </source>
</evidence>
<dbReference type="PROSITE" id="PS51318">
    <property type="entry name" value="TAT"/>
    <property type="match status" value="1"/>
</dbReference>
<dbReference type="PANTHER" id="PTHR31528">
    <property type="entry name" value="4-AMINO-5-HYDROXYMETHYL-2-METHYLPYRIMIDINE PHOSPHATE SYNTHASE THI11-RELATED"/>
    <property type="match status" value="1"/>
</dbReference>
<keyword evidence="7" id="KW-0663">Pyridoxal phosphate</keyword>
<feature type="domain" description="SsuA/THI5-like" evidence="13">
    <location>
        <begin position="40"/>
        <end position="255"/>
    </location>
</feature>
<comment type="similarity">
    <text evidence="3">Belongs to the NMT1/THI5 family.</text>
</comment>
<keyword evidence="6" id="KW-0479">Metal-binding</keyword>
<evidence type="ECO:0000256" key="7">
    <source>
        <dbReference type="ARBA" id="ARBA00022898"/>
    </source>
</evidence>
<comment type="pathway">
    <text evidence="2">Cofactor biosynthesis; thiamine diphosphate biosynthesis.</text>
</comment>
<comment type="subunit">
    <text evidence="4">Homodimer.</text>
</comment>
<dbReference type="GO" id="GO:0046872">
    <property type="term" value="F:metal ion binding"/>
    <property type="evidence" value="ECO:0007669"/>
    <property type="project" value="UniProtKB-KW"/>
</dbReference>
<evidence type="ECO:0000256" key="12">
    <source>
        <dbReference type="SAM" id="SignalP"/>
    </source>
</evidence>
<dbReference type="InterPro" id="IPR027939">
    <property type="entry name" value="NMT1/THI5"/>
</dbReference>
<dbReference type="GO" id="GO:0009228">
    <property type="term" value="P:thiamine biosynthetic process"/>
    <property type="evidence" value="ECO:0007669"/>
    <property type="project" value="UniProtKB-KW"/>
</dbReference>
<comment type="catalytic activity">
    <reaction evidence="11">
        <text>N(6)-(pyridoxal phosphate)-L-lysyl-[4-amino-5-hydroxymethyl-2-methylpyrimidine phosphate synthase] + L-histidyl-[4-amino-5-hydroxymethyl-2-methylpyrimidine phosphate synthase] + 2 Fe(3+) + 4 H2O = L-lysyl-[4-amino-5-hydroxymethyl-2-methylpyrimidine phosphate synthase] + (2S)-2-amino-5-hydroxy-4-oxopentanoyl-[4-amino-5-hydroxymethyl-2-methylpyrimidine phosphate synthase] + 4-amino-2-methyl-5-(phosphooxymethyl)pyrimidine + 3-oxopropanoate + 2 Fe(2+) + 2 H(+)</text>
        <dbReference type="Rhea" id="RHEA:65756"/>
        <dbReference type="Rhea" id="RHEA-COMP:16892"/>
        <dbReference type="Rhea" id="RHEA-COMP:16893"/>
        <dbReference type="Rhea" id="RHEA-COMP:16894"/>
        <dbReference type="Rhea" id="RHEA-COMP:16895"/>
        <dbReference type="ChEBI" id="CHEBI:15377"/>
        <dbReference type="ChEBI" id="CHEBI:15378"/>
        <dbReference type="ChEBI" id="CHEBI:29033"/>
        <dbReference type="ChEBI" id="CHEBI:29034"/>
        <dbReference type="ChEBI" id="CHEBI:29969"/>
        <dbReference type="ChEBI" id="CHEBI:29979"/>
        <dbReference type="ChEBI" id="CHEBI:33190"/>
        <dbReference type="ChEBI" id="CHEBI:58354"/>
        <dbReference type="ChEBI" id="CHEBI:143915"/>
        <dbReference type="ChEBI" id="CHEBI:157692"/>
    </reaction>
    <physiologicalReaction direction="left-to-right" evidence="11">
        <dbReference type="Rhea" id="RHEA:65757"/>
    </physiologicalReaction>
</comment>
<evidence type="ECO:0000256" key="10">
    <source>
        <dbReference type="ARBA" id="ARBA00033171"/>
    </source>
</evidence>
<evidence type="ECO:0000256" key="4">
    <source>
        <dbReference type="ARBA" id="ARBA00011738"/>
    </source>
</evidence>
<evidence type="ECO:0000256" key="1">
    <source>
        <dbReference type="ARBA" id="ARBA00003469"/>
    </source>
</evidence>
<keyword evidence="12" id="KW-0732">Signal</keyword>
<dbReference type="SUPFAM" id="SSF53850">
    <property type="entry name" value="Periplasmic binding protein-like II"/>
    <property type="match status" value="1"/>
</dbReference>